<keyword evidence="13 16" id="KW-0103">Bromodomain</keyword>
<evidence type="ECO:0000256" key="3">
    <source>
        <dbReference type="ARBA" id="ARBA00022454"/>
    </source>
</evidence>
<keyword evidence="10" id="KW-0832">Ubl conjugation</keyword>
<dbReference type="Pfam" id="PF00439">
    <property type="entry name" value="Bromodomain"/>
    <property type="match status" value="1"/>
</dbReference>
<dbReference type="InterPro" id="IPR002893">
    <property type="entry name" value="Znf_MYND"/>
</dbReference>
<dbReference type="SMART" id="SM00297">
    <property type="entry name" value="BROMO"/>
    <property type="match status" value="1"/>
</dbReference>
<feature type="coiled-coil region" evidence="18">
    <location>
        <begin position="499"/>
        <end position="587"/>
    </location>
</feature>
<feature type="domain" description="SAMD1-like winged helix (WH)" evidence="23">
    <location>
        <begin position="6"/>
        <end position="82"/>
    </location>
</feature>
<reference evidence="24 25" key="1">
    <citation type="submission" date="2018-04" db="EMBL/GenBank/DDBJ databases">
        <title>The genome of golden apple snail Pomacea canaliculata provides insight into stress tolerance and invasive adaptation.</title>
        <authorList>
            <person name="Liu C."/>
            <person name="Liu B."/>
            <person name="Ren Y."/>
            <person name="Zhang Y."/>
            <person name="Wang H."/>
            <person name="Li S."/>
            <person name="Jiang F."/>
            <person name="Yin L."/>
            <person name="Zhang G."/>
            <person name="Qian W."/>
            <person name="Fan W."/>
        </authorList>
    </citation>
    <scope>NUCLEOTIDE SEQUENCE [LARGE SCALE GENOMIC DNA]</scope>
    <source>
        <strain evidence="24">SZHN2017</strain>
        <tissue evidence="24">Muscle</tissue>
    </source>
</reference>
<keyword evidence="18" id="KW-0175">Coiled coil</keyword>
<keyword evidence="5" id="KW-1017">Isopeptide bond</keyword>
<dbReference type="Pfam" id="PF21524">
    <property type="entry name" value="SAMD1_WH"/>
    <property type="match status" value="1"/>
</dbReference>
<comment type="caution">
    <text evidence="24">The sequence shown here is derived from an EMBL/GenBank/DDBJ whole genome shotgun (WGS) entry which is preliminary data.</text>
</comment>
<dbReference type="Gene3D" id="2.30.30.140">
    <property type="match status" value="1"/>
</dbReference>
<keyword evidence="8 17" id="KW-0863">Zinc-finger</keyword>
<sequence length="629" mass="72752">MVRPEKRRQAPVAIARKLLEAVSYIRQQKQIPNLERITKYMQRVYDMGANECRRQLNNTVSDGLITEYLAVGFKGCRTGLEQEGYKIPSGEEAEMERDGHDWYCFECHEPGEVLLCSDCFRVYHATCTKEDLNGSKFTCSLCKGGKKKNKMKKKMLNTLLSYTILRLKEKTRELHKIGSKGEPEDMSRFVYNSMDLNGMEIKVQASRYRCVEEFYADAQIILHNCVLLYGDDKGGMTELARIMLKDCKYDLDEIELCSNCYYMSNAKPEGWFCQPCTPPHELVYAKLKGFGYWPAKVINEVDGKMDVRFFGGWHQRAVIPAEYIRPITTNLRTLTVKRTAGFNKACQELKVHQQLLEEREREMQEQGSTSKQAVDEDEEEKGDDSMDWEEEVEEEVDMRKVTSTSVDVKRQQNSSSPKAASPEESFIVTSSEDKVPQGNAPKTVIKSISSHTQTTKMKTHVVSTQTDIKEENSDDAAAVASELPPATSASEAEWQARLEDAKTEVAENLKRQFEEEKDKALKDLTERLTKDFEEDKQAAVNRAMTNIQREIEKARKTTEEKCKEQYMEEMKKLANKHKEAISATKKRQWCYNCEEEAMYHCCWNTSYCSVRCQQEHWHKEHKRVCRRKR</sequence>
<gene>
    <name evidence="24" type="ORF">C0Q70_09973</name>
</gene>
<evidence type="ECO:0000256" key="11">
    <source>
        <dbReference type="ARBA" id="ARBA00022853"/>
    </source>
</evidence>
<evidence type="ECO:0000256" key="18">
    <source>
        <dbReference type="SAM" id="Coils"/>
    </source>
</evidence>
<name>A0A2T7PBB1_POMCA</name>
<keyword evidence="11" id="KW-0156">Chromatin regulator</keyword>
<dbReference type="PROSITE" id="PS01360">
    <property type="entry name" value="ZF_MYND_1"/>
    <property type="match status" value="1"/>
</dbReference>
<dbReference type="SUPFAM" id="SSF63748">
    <property type="entry name" value="Tudor/PWWP/MBT"/>
    <property type="match status" value="1"/>
</dbReference>
<dbReference type="GO" id="GO:0034243">
    <property type="term" value="P:regulation of transcription elongation by RNA polymerase II"/>
    <property type="evidence" value="ECO:0007669"/>
    <property type="project" value="InterPro"/>
</dbReference>
<dbReference type="SUPFAM" id="SSF47370">
    <property type="entry name" value="Bromodomain"/>
    <property type="match status" value="1"/>
</dbReference>
<dbReference type="PROSITE" id="PS50812">
    <property type="entry name" value="PWWP"/>
    <property type="match status" value="1"/>
</dbReference>
<evidence type="ECO:0000313" key="25">
    <source>
        <dbReference type="Proteomes" id="UP000245119"/>
    </source>
</evidence>
<evidence type="ECO:0008006" key="26">
    <source>
        <dbReference type="Google" id="ProtNLM"/>
    </source>
</evidence>
<keyword evidence="12" id="KW-0805">Transcription regulation</keyword>
<dbReference type="InterPro" id="IPR048589">
    <property type="entry name" value="SAMD1-like_WH"/>
</dbReference>
<evidence type="ECO:0000256" key="9">
    <source>
        <dbReference type="ARBA" id="ARBA00022833"/>
    </source>
</evidence>
<dbReference type="SMART" id="SM00249">
    <property type="entry name" value="PHD"/>
    <property type="match status" value="1"/>
</dbReference>
<evidence type="ECO:0000256" key="8">
    <source>
        <dbReference type="ARBA" id="ARBA00022771"/>
    </source>
</evidence>
<dbReference type="OrthoDB" id="6272564at2759"/>
<dbReference type="PROSITE" id="PS52014">
    <property type="entry name" value="SAMD1_WH"/>
    <property type="match status" value="1"/>
</dbReference>
<feature type="domain" description="PWWP" evidence="21">
    <location>
        <begin position="279"/>
        <end position="330"/>
    </location>
</feature>
<feature type="compositionally biased region" description="Acidic residues" evidence="19">
    <location>
        <begin position="375"/>
        <end position="396"/>
    </location>
</feature>
<evidence type="ECO:0000259" key="21">
    <source>
        <dbReference type="PROSITE" id="PS50812"/>
    </source>
</evidence>
<evidence type="ECO:0000256" key="10">
    <source>
        <dbReference type="ARBA" id="ARBA00022843"/>
    </source>
</evidence>
<feature type="region of interest" description="Disordered" evidence="19">
    <location>
        <begin position="359"/>
        <end position="472"/>
    </location>
</feature>
<accession>A0A2T7PBB1</accession>
<dbReference type="InterPro" id="IPR011011">
    <property type="entry name" value="Znf_FYVE_PHD"/>
</dbReference>
<dbReference type="Pfam" id="PF23461">
    <property type="entry name" value="ZMYND11_CC"/>
    <property type="match status" value="1"/>
</dbReference>
<feature type="domain" description="MYND-type" evidence="22">
    <location>
        <begin position="590"/>
        <end position="625"/>
    </location>
</feature>
<dbReference type="SMART" id="SM00293">
    <property type="entry name" value="PWWP"/>
    <property type="match status" value="1"/>
</dbReference>
<keyword evidence="4" id="KW-0678">Repressor</keyword>
<evidence type="ECO:0000256" key="19">
    <source>
        <dbReference type="SAM" id="MobiDB-lite"/>
    </source>
</evidence>
<evidence type="ECO:0000259" key="20">
    <source>
        <dbReference type="PROSITE" id="PS50014"/>
    </source>
</evidence>
<dbReference type="InterPro" id="IPR036427">
    <property type="entry name" value="Bromodomain-like_sf"/>
</dbReference>
<dbReference type="CDD" id="cd15537">
    <property type="entry name" value="PHD_BS69"/>
    <property type="match status" value="1"/>
</dbReference>
<dbReference type="STRING" id="400727.A0A2T7PBB1"/>
<dbReference type="GO" id="GO:0005634">
    <property type="term" value="C:nucleus"/>
    <property type="evidence" value="ECO:0007669"/>
    <property type="project" value="UniProtKB-SubCell"/>
</dbReference>
<protein>
    <recommendedName>
        <fullName evidence="26">MYND-type domain-containing protein</fullName>
    </recommendedName>
</protein>
<dbReference type="GO" id="GO:0003714">
    <property type="term" value="F:transcription corepressor activity"/>
    <property type="evidence" value="ECO:0007669"/>
    <property type="project" value="InterPro"/>
</dbReference>
<dbReference type="Proteomes" id="UP000245119">
    <property type="component" value="Linkage Group LG5"/>
</dbReference>
<dbReference type="Gene3D" id="1.20.920.10">
    <property type="entry name" value="Bromodomain-like"/>
    <property type="match status" value="1"/>
</dbReference>
<dbReference type="EMBL" id="PZQS01000005">
    <property type="protein sequence ID" value="PVD30699.1"/>
    <property type="molecule type" value="Genomic_DNA"/>
</dbReference>
<dbReference type="GO" id="GO:0005694">
    <property type="term" value="C:chromosome"/>
    <property type="evidence" value="ECO:0007669"/>
    <property type="project" value="UniProtKB-SubCell"/>
</dbReference>
<organism evidence="24 25">
    <name type="scientific">Pomacea canaliculata</name>
    <name type="common">Golden apple snail</name>
    <dbReference type="NCBI Taxonomy" id="400727"/>
    <lineage>
        <taxon>Eukaryota</taxon>
        <taxon>Metazoa</taxon>
        <taxon>Spiralia</taxon>
        <taxon>Lophotrochozoa</taxon>
        <taxon>Mollusca</taxon>
        <taxon>Gastropoda</taxon>
        <taxon>Caenogastropoda</taxon>
        <taxon>Architaenioglossa</taxon>
        <taxon>Ampullarioidea</taxon>
        <taxon>Ampullariidae</taxon>
        <taxon>Pomacea</taxon>
    </lineage>
</organism>
<evidence type="ECO:0000256" key="15">
    <source>
        <dbReference type="ARBA" id="ARBA00023242"/>
    </source>
</evidence>
<evidence type="ECO:0000256" key="2">
    <source>
        <dbReference type="ARBA" id="ARBA00004286"/>
    </source>
</evidence>
<evidence type="ECO:0000256" key="4">
    <source>
        <dbReference type="ARBA" id="ARBA00022491"/>
    </source>
</evidence>
<dbReference type="GO" id="GO:0003677">
    <property type="term" value="F:DNA binding"/>
    <property type="evidence" value="ECO:0007669"/>
    <property type="project" value="InterPro"/>
</dbReference>
<evidence type="ECO:0000256" key="14">
    <source>
        <dbReference type="ARBA" id="ARBA00023163"/>
    </source>
</evidence>
<dbReference type="GO" id="GO:0008270">
    <property type="term" value="F:zinc ion binding"/>
    <property type="evidence" value="ECO:0007669"/>
    <property type="project" value="UniProtKB-KW"/>
</dbReference>
<evidence type="ECO:0000259" key="22">
    <source>
        <dbReference type="PROSITE" id="PS50865"/>
    </source>
</evidence>
<dbReference type="InterPro" id="IPR001965">
    <property type="entry name" value="Znf_PHD"/>
</dbReference>
<evidence type="ECO:0000256" key="17">
    <source>
        <dbReference type="PROSITE-ProRule" id="PRU00134"/>
    </source>
</evidence>
<evidence type="ECO:0000256" key="6">
    <source>
        <dbReference type="ARBA" id="ARBA00022553"/>
    </source>
</evidence>
<evidence type="ECO:0000259" key="23">
    <source>
        <dbReference type="PROSITE" id="PS52014"/>
    </source>
</evidence>
<keyword evidence="7" id="KW-0479">Metal-binding</keyword>
<keyword evidence="9" id="KW-0862">Zinc</keyword>
<dbReference type="InterPro" id="IPR057054">
    <property type="entry name" value="ZMYND11_CC"/>
</dbReference>
<proteinExistence type="predicted"/>
<evidence type="ECO:0000256" key="1">
    <source>
        <dbReference type="ARBA" id="ARBA00004123"/>
    </source>
</evidence>
<keyword evidence="6" id="KW-0597">Phosphoprotein</keyword>
<dbReference type="PROSITE" id="PS50865">
    <property type="entry name" value="ZF_MYND_2"/>
    <property type="match status" value="1"/>
</dbReference>
<dbReference type="InterPro" id="IPR000313">
    <property type="entry name" value="PWWP_dom"/>
</dbReference>
<dbReference type="Gene3D" id="3.30.40.10">
    <property type="entry name" value="Zinc/RING finger domain, C3HC4 (zinc finger)"/>
    <property type="match status" value="1"/>
</dbReference>
<dbReference type="InterPro" id="IPR001487">
    <property type="entry name" value="Bromodomain"/>
</dbReference>
<dbReference type="PANTHER" id="PTHR46379">
    <property type="entry name" value="ZINC FINGER MYND DOMAIN-CONTAINING"/>
    <property type="match status" value="1"/>
</dbReference>
<dbReference type="GO" id="GO:0009966">
    <property type="term" value="P:regulation of signal transduction"/>
    <property type="evidence" value="ECO:0007669"/>
    <property type="project" value="TreeGrafter"/>
</dbReference>
<dbReference type="Pfam" id="PF24324">
    <property type="entry name" value="MYND_ZMYND11_ZMYD8"/>
    <property type="match status" value="1"/>
</dbReference>
<dbReference type="AlphaFoldDB" id="A0A2T7PBB1"/>
<dbReference type="InterPro" id="IPR057053">
    <property type="entry name" value="MYND_ZMYND11_ZMYD8"/>
</dbReference>
<comment type="subcellular location">
    <subcellularLocation>
        <location evidence="2">Chromosome</location>
    </subcellularLocation>
    <subcellularLocation>
        <location evidence="1">Nucleus</location>
    </subcellularLocation>
</comment>
<evidence type="ECO:0000256" key="13">
    <source>
        <dbReference type="ARBA" id="ARBA00023117"/>
    </source>
</evidence>
<dbReference type="PROSITE" id="PS01359">
    <property type="entry name" value="ZF_PHD_1"/>
    <property type="match status" value="1"/>
</dbReference>
<dbReference type="Gene3D" id="6.10.140.2220">
    <property type="match status" value="1"/>
</dbReference>
<keyword evidence="3" id="KW-0158">Chromosome</keyword>
<dbReference type="InterPro" id="IPR047269">
    <property type="entry name" value="ZMY11"/>
</dbReference>
<evidence type="ECO:0000256" key="5">
    <source>
        <dbReference type="ARBA" id="ARBA00022499"/>
    </source>
</evidence>
<dbReference type="CDD" id="cd20159">
    <property type="entry name" value="PWWP_BS69"/>
    <property type="match status" value="1"/>
</dbReference>
<dbReference type="InterPro" id="IPR019786">
    <property type="entry name" value="Zinc_finger_PHD-type_CS"/>
</dbReference>
<evidence type="ECO:0000256" key="16">
    <source>
        <dbReference type="PROSITE-ProRule" id="PRU00035"/>
    </source>
</evidence>
<dbReference type="PANTHER" id="PTHR46379:SF1">
    <property type="entry name" value="ZINC FINGER MYND DOMAIN-CONTAINING PROTEIN 11"/>
    <property type="match status" value="1"/>
</dbReference>
<dbReference type="InterPro" id="IPR047268">
    <property type="entry name" value="PWWP_BS69"/>
</dbReference>
<evidence type="ECO:0000256" key="7">
    <source>
        <dbReference type="ARBA" id="ARBA00022723"/>
    </source>
</evidence>
<feature type="compositionally biased region" description="Polar residues" evidence="19">
    <location>
        <begin position="446"/>
        <end position="466"/>
    </location>
</feature>
<dbReference type="GO" id="GO:0140006">
    <property type="term" value="F:histone H3 reader activity"/>
    <property type="evidence" value="ECO:0007669"/>
    <property type="project" value="UniProtKB-ARBA"/>
</dbReference>
<feature type="domain" description="Bromo" evidence="20">
    <location>
        <begin position="166"/>
        <end position="236"/>
    </location>
</feature>
<feature type="compositionally biased region" description="Low complexity" evidence="19">
    <location>
        <begin position="414"/>
        <end position="425"/>
    </location>
</feature>
<dbReference type="InterPro" id="IPR013083">
    <property type="entry name" value="Znf_RING/FYVE/PHD"/>
</dbReference>
<dbReference type="SUPFAM" id="SSF144232">
    <property type="entry name" value="HIT/MYND zinc finger-like"/>
    <property type="match status" value="1"/>
</dbReference>
<keyword evidence="14" id="KW-0804">Transcription</keyword>
<dbReference type="FunFam" id="6.10.140.2220:FF:000002">
    <property type="entry name" value="Protein kinase C-binding protein 1 isoform C"/>
    <property type="match status" value="1"/>
</dbReference>
<evidence type="ECO:0000313" key="24">
    <source>
        <dbReference type="EMBL" id="PVD30699.1"/>
    </source>
</evidence>
<evidence type="ECO:0000256" key="12">
    <source>
        <dbReference type="ARBA" id="ARBA00023015"/>
    </source>
</evidence>
<dbReference type="PROSITE" id="PS50014">
    <property type="entry name" value="BROMODOMAIN_2"/>
    <property type="match status" value="1"/>
</dbReference>
<keyword evidence="15" id="KW-0539">Nucleus</keyword>
<keyword evidence="25" id="KW-1185">Reference proteome</keyword>
<dbReference type="SUPFAM" id="SSF57903">
    <property type="entry name" value="FYVE/PHD zinc finger"/>
    <property type="match status" value="1"/>
</dbReference>